<feature type="non-terminal residue" evidence="1">
    <location>
        <position position="1"/>
    </location>
</feature>
<accession>A0A1A7YRT4</accession>
<sequence length="49" mass="6007">RQVNIEDLKCTCYLLKRQQLYSQLQIKQLKNKHISRPYKRCCILKTIQK</sequence>
<organism evidence="1">
    <name type="scientific">Iconisemion striatum</name>
    <dbReference type="NCBI Taxonomy" id="60296"/>
    <lineage>
        <taxon>Eukaryota</taxon>
        <taxon>Metazoa</taxon>
        <taxon>Chordata</taxon>
        <taxon>Craniata</taxon>
        <taxon>Vertebrata</taxon>
        <taxon>Euteleostomi</taxon>
        <taxon>Actinopterygii</taxon>
        <taxon>Neopterygii</taxon>
        <taxon>Teleostei</taxon>
        <taxon>Neoteleostei</taxon>
        <taxon>Acanthomorphata</taxon>
        <taxon>Ovalentaria</taxon>
        <taxon>Atherinomorphae</taxon>
        <taxon>Cyprinodontiformes</taxon>
        <taxon>Nothobranchiidae</taxon>
        <taxon>Iconisemion</taxon>
    </lineage>
</organism>
<evidence type="ECO:0000313" key="1">
    <source>
        <dbReference type="EMBL" id="SBP32874.1"/>
    </source>
</evidence>
<protein>
    <submittedName>
        <fullName evidence="1">Synaptonemal complex protein 2</fullName>
    </submittedName>
</protein>
<name>A0A1A7YRT4_9TELE</name>
<dbReference type="AlphaFoldDB" id="A0A1A7YRT4"/>
<proteinExistence type="predicted"/>
<reference evidence="1" key="1">
    <citation type="submission" date="2016-05" db="EMBL/GenBank/DDBJ databases">
        <authorList>
            <person name="Lavstsen T."/>
            <person name="Jespersen J.S."/>
        </authorList>
    </citation>
    <scope>NUCLEOTIDE SEQUENCE</scope>
    <source>
        <tissue evidence="1">Brain</tissue>
    </source>
</reference>
<reference evidence="1" key="2">
    <citation type="submission" date="2016-06" db="EMBL/GenBank/DDBJ databases">
        <title>The genome of a short-lived fish provides insights into sex chromosome evolution and the genetic control of aging.</title>
        <authorList>
            <person name="Reichwald K."/>
            <person name="Felder M."/>
            <person name="Petzold A."/>
            <person name="Koch P."/>
            <person name="Groth M."/>
            <person name="Platzer M."/>
        </authorList>
    </citation>
    <scope>NUCLEOTIDE SEQUENCE</scope>
    <source>
        <tissue evidence="1">Brain</tissue>
    </source>
</reference>
<dbReference type="EMBL" id="HADX01010642">
    <property type="protein sequence ID" value="SBP32874.1"/>
    <property type="molecule type" value="Transcribed_RNA"/>
</dbReference>
<gene>
    <name evidence="1" type="primary">SYCP2</name>
</gene>